<organism evidence="4 5">
    <name type="scientific">Trypanosoma theileri</name>
    <dbReference type="NCBI Taxonomy" id="67003"/>
    <lineage>
        <taxon>Eukaryota</taxon>
        <taxon>Discoba</taxon>
        <taxon>Euglenozoa</taxon>
        <taxon>Kinetoplastea</taxon>
        <taxon>Metakinetoplastina</taxon>
        <taxon>Trypanosomatida</taxon>
        <taxon>Trypanosomatidae</taxon>
        <taxon>Trypanosoma</taxon>
    </lineage>
</organism>
<feature type="chain" id="PRO_5012913630" evidence="3">
    <location>
        <begin position="19"/>
        <end position="370"/>
    </location>
</feature>
<keyword evidence="3" id="KW-0732">Signal</keyword>
<dbReference type="Proteomes" id="UP000192257">
    <property type="component" value="Unassembled WGS sequence"/>
</dbReference>
<feature type="compositionally biased region" description="Basic and acidic residues" evidence="2">
    <location>
        <begin position="302"/>
        <end position="311"/>
    </location>
</feature>
<dbReference type="GeneID" id="39991177"/>
<feature type="compositionally biased region" description="Low complexity" evidence="2">
    <location>
        <begin position="290"/>
        <end position="299"/>
    </location>
</feature>
<name>A0A1X0NGD3_9TRYP</name>
<feature type="region of interest" description="Disordered" evidence="2">
    <location>
        <begin position="252"/>
        <end position="324"/>
    </location>
</feature>
<gene>
    <name evidence="4" type="ORF">TM35_000821070</name>
</gene>
<feature type="signal peptide" evidence="3">
    <location>
        <begin position="1"/>
        <end position="18"/>
    </location>
</feature>
<keyword evidence="1" id="KW-0175">Coiled coil</keyword>
<keyword evidence="5" id="KW-1185">Reference proteome</keyword>
<dbReference type="RefSeq" id="XP_028877315.1">
    <property type="nucleotide sequence ID" value="XM_029031397.1"/>
</dbReference>
<dbReference type="EMBL" id="NBCO01000082">
    <property type="protein sequence ID" value="ORC82817.1"/>
    <property type="molecule type" value="Genomic_DNA"/>
</dbReference>
<evidence type="ECO:0000256" key="3">
    <source>
        <dbReference type="SAM" id="SignalP"/>
    </source>
</evidence>
<reference evidence="4 5" key="1">
    <citation type="submission" date="2017-03" db="EMBL/GenBank/DDBJ databases">
        <title>An alternative strategy for trypanosome survival in the mammalian bloodstream revealed through genome and transcriptome analysis of the ubiquitous bovine parasite Trypanosoma (Megatrypanum) theileri.</title>
        <authorList>
            <person name="Kelly S."/>
            <person name="Ivens A."/>
            <person name="Mott A."/>
            <person name="O'Neill E."/>
            <person name="Emms D."/>
            <person name="Macleod O."/>
            <person name="Voorheis P."/>
            <person name="Matthews J."/>
            <person name="Matthews K."/>
            <person name="Carrington M."/>
        </authorList>
    </citation>
    <scope>NUCLEOTIDE SEQUENCE [LARGE SCALE GENOMIC DNA]</scope>
    <source>
        <strain evidence="4">Edinburgh</strain>
    </source>
</reference>
<sequence>VYLLVLLHFSTCVACAQSVEESAKDVVLSKEKRLRYIESHINATRNNTFVNLFKWRRERKLFSNNTELAKSAAEEADNMCQQIETVIKKKRAGTLNVSDLAGNLTEGLLKNATDAVQKVRDAVGKLRRSASTLRELGNSFYEAYDNLSSLIWAHKPALERYLIAINDTKEQEVNMTKQKMVARKSERKRKKAETLKERAIHAGKQCFQFEREANSQAVSAENKMRKLENLIHRVKALFPIQISPTTAKVPENVSQDVKNNQTSEKVSKVPEKTEGTNGAKATKAPEVTEKPAVTEVPEVTTEEPKTTEKPRTTRNVDGAVTTPSATVHPKDVLRTIVARLSDGSSSPALVHSPLLLLLVSMCVLGCTAVF</sequence>
<comment type="caution">
    <text evidence="4">The sequence shown here is derived from an EMBL/GenBank/DDBJ whole genome shotgun (WGS) entry which is preliminary data.</text>
</comment>
<accession>A0A1X0NGD3</accession>
<feature type="non-terminal residue" evidence="4">
    <location>
        <position position="1"/>
    </location>
</feature>
<feature type="compositionally biased region" description="Basic and acidic residues" evidence="2">
    <location>
        <begin position="265"/>
        <end position="274"/>
    </location>
</feature>
<evidence type="ECO:0000313" key="5">
    <source>
        <dbReference type="Proteomes" id="UP000192257"/>
    </source>
</evidence>
<proteinExistence type="predicted"/>
<evidence type="ECO:0000256" key="2">
    <source>
        <dbReference type="SAM" id="MobiDB-lite"/>
    </source>
</evidence>
<dbReference type="AlphaFoldDB" id="A0A1X0NGD3"/>
<evidence type="ECO:0000256" key="1">
    <source>
        <dbReference type="SAM" id="Coils"/>
    </source>
</evidence>
<feature type="coiled-coil region" evidence="1">
    <location>
        <begin position="210"/>
        <end position="237"/>
    </location>
</feature>
<dbReference type="VEuPathDB" id="TriTrypDB:TM35_000821070"/>
<feature type="compositionally biased region" description="Polar residues" evidence="2">
    <location>
        <begin position="252"/>
        <end position="264"/>
    </location>
</feature>
<evidence type="ECO:0000313" key="4">
    <source>
        <dbReference type="EMBL" id="ORC82817.1"/>
    </source>
</evidence>
<protein>
    <submittedName>
        <fullName evidence="4">Uncharacterized protein</fullName>
    </submittedName>
</protein>